<accession>A0AAP9HFC6</accession>
<protein>
    <submittedName>
        <fullName evidence="1">Uncharacterized protein</fullName>
    </submittedName>
</protein>
<organism evidence="1 2">
    <name type="scientific">Lacticaseibacillus paracasei subsp. paracasei</name>
    <dbReference type="NCBI Taxonomy" id="47714"/>
    <lineage>
        <taxon>Bacteria</taxon>
        <taxon>Bacillati</taxon>
        <taxon>Bacillota</taxon>
        <taxon>Bacilli</taxon>
        <taxon>Lactobacillales</taxon>
        <taxon>Lactobacillaceae</taxon>
        <taxon>Lacticaseibacillus</taxon>
    </lineage>
</organism>
<gene>
    <name evidence="1" type="ORF">LCAKO_0131</name>
</gene>
<evidence type="ECO:0000313" key="2">
    <source>
        <dbReference type="Proteomes" id="UP000423274"/>
    </source>
</evidence>
<name>A0AAP9HFC6_LACPA</name>
<sequence>MYFLYCSPRVTLESQACDEAADKLVSHADEVHELFRTS</sequence>
<proteinExistence type="predicted"/>
<reference evidence="1 2" key="1">
    <citation type="submission" date="2017-08" db="EMBL/GenBank/DDBJ databases">
        <title>Genome sequence, comparative genomics and functional analysis of the highly adhesive Lactobacillus paracasei Kobulty strain.</title>
        <authorList>
            <person name="Koryszewska-Baginska A."/>
            <person name="Grynberg M."/>
            <person name="Aleksandrzak-Piekarczyk T."/>
        </authorList>
    </citation>
    <scope>NUCLEOTIDE SEQUENCE [LARGE SCALE GENOMIC DNA]</scope>
    <source>
        <strain evidence="1 2">IBB3423</strain>
    </source>
</reference>
<dbReference type="AlphaFoldDB" id="A0AAP9HFC6"/>
<evidence type="ECO:0000313" key="1">
    <source>
        <dbReference type="EMBL" id="QGV16714.1"/>
    </source>
</evidence>
<dbReference type="EMBL" id="CP022954">
    <property type="protein sequence ID" value="QGV16714.1"/>
    <property type="molecule type" value="Genomic_DNA"/>
</dbReference>
<dbReference type="Proteomes" id="UP000423274">
    <property type="component" value="Chromosome"/>
</dbReference>